<reference evidence="1" key="1">
    <citation type="submission" date="2023-03" db="EMBL/GenBank/DDBJ databases">
        <title>Stygiobacter electus gen. nov., sp. nov., facultatively anaerobic thermotolerant bacterium of the class Ignavibacteria from a well of Yessentuki mineral water deposit.</title>
        <authorList>
            <person name="Podosokorskaya O.A."/>
            <person name="Elcheninov A.G."/>
            <person name="Petrova N.F."/>
            <person name="Zavarzina D.G."/>
            <person name="Kublanov I.V."/>
            <person name="Merkel A.Y."/>
        </authorList>
    </citation>
    <scope>NUCLEOTIDE SEQUENCE</scope>
    <source>
        <strain evidence="1">09-Me</strain>
    </source>
</reference>
<dbReference type="EMBL" id="JARGDL010000021">
    <property type="protein sequence ID" value="MDF1612922.1"/>
    <property type="molecule type" value="Genomic_DNA"/>
</dbReference>
<comment type="caution">
    <text evidence="1">The sequence shown here is derived from an EMBL/GenBank/DDBJ whole genome shotgun (WGS) entry which is preliminary data.</text>
</comment>
<dbReference type="Proteomes" id="UP001221302">
    <property type="component" value="Unassembled WGS sequence"/>
</dbReference>
<evidence type="ECO:0000313" key="1">
    <source>
        <dbReference type="EMBL" id="MDF1612922.1"/>
    </source>
</evidence>
<organism evidence="1 2">
    <name type="scientific">Stygiobacter electus</name>
    <dbReference type="NCBI Taxonomy" id="3032292"/>
    <lineage>
        <taxon>Bacteria</taxon>
        <taxon>Pseudomonadati</taxon>
        <taxon>Ignavibacteriota</taxon>
        <taxon>Ignavibacteria</taxon>
        <taxon>Ignavibacteriales</taxon>
        <taxon>Melioribacteraceae</taxon>
        <taxon>Stygiobacter</taxon>
    </lineage>
</organism>
<dbReference type="AlphaFoldDB" id="A0AAE3P365"/>
<dbReference type="RefSeq" id="WP_321536692.1">
    <property type="nucleotide sequence ID" value="NZ_JARGDL010000021.1"/>
</dbReference>
<evidence type="ECO:0000313" key="2">
    <source>
        <dbReference type="Proteomes" id="UP001221302"/>
    </source>
</evidence>
<sequence>MHFNDTKNHSEVIVSSIYYEIFLYNNAFFENLVGEFYRINKYKSNIYRKIKNEQEYFTKLSNEERLILEDLTKKEKKLLDEILKHKLIENNTTNSK</sequence>
<protein>
    <submittedName>
        <fullName evidence="1">Uncharacterized protein</fullName>
    </submittedName>
</protein>
<keyword evidence="2" id="KW-1185">Reference proteome</keyword>
<gene>
    <name evidence="1" type="ORF">P0M35_12225</name>
</gene>
<name>A0AAE3P365_9BACT</name>
<proteinExistence type="predicted"/>
<accession>A0AAE3P365</accession>